<comment type="catalytic activity">
    <reaction evidence="1">
        <text>ATP + protein L-histidine = ADP + protein N-phospho-L-histidine.</text>
        <dbReference type="EC" id="2.7.13.3"/>
    </reaction>
</comment>
<evidence type="ECO:0000256" key="10">
    <source>
        <dbReference type="ARBA" id="ARBA00022840"/>
    </source>
</evidence>
<dbReference type="InterPro" id="IPR003661">
    <property type="entry name" value="HisK_dim/P_dom"/>
</dbReference>
<dbReference type="Pfam" id="PF02743">
    <property type="entry name" value="dCache_1"/>
    <property type="match status" value="1"/>
</dbReference>
<gene>
    <name evidence="19" type="ORF">D2962_13095</name>
</gene>
<evidence type="ECO:0000259" key="15">
    <source>
        <dbReference type="PROSITE" id="PS50109"/>
    </source>
</evidence>
<evidence type="ECO:0000256" key="13">
    <source>
        <dbReference type="ARBA" id="ARBA00023136"/>
    </source>
</evidence>
<dbReference type="GO" id="GO:0005524">
    <property type="term" value="F:ATP binding"/>
    <property type="evidence" value="ECO:0007669"/>
    <property type="project" value="UniProtKB-KW"/>
</dbReference>
<feature type="domain" description="HAMP" evidence="18">
    <location>
        <begin position="320"/>
        <end position="373"/>
    </location>
</feature>
<dbReference type="InterPro" id="IPR036890">
    <property type="entry name" value="HATPase_C_sf"/>
</dbReference>
<dbReference type="KEGG" id="bacg:D2962_13095"/>
<dbReference type="Proteomes" id="UP000280960">
    <property type="component" value="Chromosome"/>
</dbReference>
<dbReference type="InterPro" id="IPR004358">
    <property type="entry name" value="Sig_transdc_His_kin-like_C"/>
</dbReference>
<evidence type="ECO:0000256" key="14">
    <source>
        <dbReference type="SAM" id="Phobius"/>
    </source>
</evidence>
<dbReference type="SUPFAM" id="SSF55785">
    <property type="entry name" value="PYP-like sensor domain (PAS domain)"/>
    <property type="match status" value="1"/>
</dbReference>
<dbReference type="InterPro" id="IPR029151">
    <property type="entry name" value="Sensor-like_sf"/>
</dbReference>
<dbReference type="SMART" id="SM00091">
    <property type="entry name" value="PAS"/>
    <property type="match status" value="1"/>
</dbReference>
<evidence type="ECO:0000256" key="1">
    <source>
        <dbReference type="ARBA" id="ARBA00000085"/>
    </source>
</evidence>
<sequence length="744" mass="83556">MGSQKDSKMKKITYSLKIKIPFFIVILTILAVCVTGALSLIIATKNTQKEVLDKNLLISQMISERIYQFLSDATETVVTAANISSQSNDNFEQIKNEIFRIYDNFAYFDLIFYMNSEARMLFAKPSNEHVKDRTYFDRDYFNEVMKNGKPFVSRLLISSVLGKPHFIIAAPVFDKFGNVQGLIGAGIPLEKIGSIVEEIQRRFNGRIWVTDRDGVIAVHPDKKLILKLMPSPEVMMNLGSSSKKLVDIIKDKSEGIGYYKEGKDTVYAAISFVPKVNWMVMVEQYEKDVFAQTLNLKRQLKSSIYVIIIIAIISGVFLAMSITNPIERLVINVRNIEKGISDIESIPVNSKDEIGELSKAFNDMSIRLKSYVNELQNSYIKVNNIQQYLNNIIESAASGIIVIDKEKNITVFNKEAEKITGYKSSDFTNTHILKFCEVTKLDINLTDNLHQNIDDVETKLITKNNDEIPINVSLSPVINEQGEILGTIILFKDLSRIKMLEEELKREDRIRTLGEMSASIIHEIGNPLAGIANLLQVLKESWQDDKTKTEIMNILQEEVGNLNKMVINFLNFSKSSKLNPEPTNIIELLDDILNLVKSDVIAKKIIVNRKIDPSIPIVYVDRRTIKQCFLNILINAIQAVGRSGRIVIECKNFEASCNNNSKKLARIKISDNGNGIPPENIEKIFSPFFTTKKGGTGLGLAITYKLVKENGGKIAVKSEVGKGTEFEVLLPAVPCGVSEAGEKT</sequence>
<evidence type="ECO:0000259" key="18">
    <source>
        <dbReference type="PROSITE" id="PS50885"/>
    </source>
</evidence>
<keyword evidence="5" id="KW-0597">Phosphoprotein</keyword>
<dbReference type="InterPro" id="IPR000014">
    <property type="entry name" value="PAS"/>
</dbReference>
<dbReference type="InterPro" id="IPR003594">
    <property type="entry name" value="HATPase_dom"/>
</dbReference>
<dbReference type="NCBIfam" id="TIGR00229">
    <property type="entry name" value="sensory_box"/>
    <property type="match status" value="1"/>
</dbReference>
<evidence type="ECO:0000256" key="2">
    <source>
        <dbReference type="ARBA" id="ARBA00004651"/>
    </source>
</evidence>
<dbReference type="PROSITE" id="PS50112">
    <property type="entry name" value="PAS"/>
    <property type="match status" value="1"/>
</dbReference>
<keyword evidence="13 14" id="KW-0472">Membrane</keyword>
<dbReference type="InterPro" id="IPR005467">
    <property type="entry name" value="His_kinase_dom"/>
</dbReference>
<dbReference type="InterPro" id="IPR035965">
    <property type="entry name" value="PAS-like_dom_sf"/>
</dbReference>
<dbReference type="Gene3D" id="3.30.450.20">
    <property type="entry name" value="PAS domain"/>
    <property type="match status" value="2"/>
</dbReference>
<keyword evidence="7 14" id="KW-0812">Transmembrane</keyword>
<feature type="domain" description="PAC" evidence="17">
    <location>
        <begin position="454"/>
        <end position="506"/>
    </location>
</feature>
<evidence type="ECO:0000259" key="17">
    <source>
        <dbReference type="PROSITE" id="PS50113"/>
    </source>
</evidence>
<dbReference type="PROSITE" id="PS50885">
    <property type="entry name" value="HAMP"/>
    <property type="match status" value="1"/>
</dbReference>
<keyword evidence="10" id="KW-0067">ATP-binding</keyword>
<keyword evidence="4" id="KW-1003">Cell membrane</keyword>
<feature type="transmembrane region" description="Helical" evidence="14">
    <location>
        <begin position="20"/>
        <end position="43"/>
    </location>
</feature>
<dbReference type="SUPFAM" id="SSF158472">
    <property type="entry name" value="HAMP domain-like"/>
    <property type="match status" value="1"/>
</dbReference>
<dbReference type="Gene3D" id="3.30.565.10">
    <property type="entry name" value="Histidine kinase-like ATPase, C-terminal domain"/>
    <property type="match status" value="1"/>
</dbReference>
<keyword evidence="8" id="KW-0547">Nucleotide-binding</keyword>
<dbReference type="PRINTS" id="PR00344">
    <property type="entry name" value="BCTRLSENSOR"/>
</dbReference>
<feature type="domain" description="PAS" evidence="16">
    <location>
        <begin position="385"/>
        <end position="433"/>
    </location>
</feature>
<evidence type="ECO:0000259" key="16">
    <source>
        <dbReference type="PROSITE" id="PS50112"/>
    </source>
</evidence>
<dbReference type="SMART" id="SM00388">
    <property type="entry name" value="HisKA"/>
    <property type="match status" value="1"/>
</dbReference>
<reference evidence="19 20" key="1">
    <citation type="submission" date="2018-10" db="EMBL/GenBank/DDBJ databases">
        <authorList>
            <person name="Zhang X."/>
        </authorList>
    </citation>
    <scope>NUCLEOTIDE SEQUENCE [LARGE SCALE GENOMIC DNA]</scope>
    <source>
        <strain evidence="19 20">SK-G1</strain>
    </source>
</reference>
<evidence type="ECO:0000256" key="12">
    <source>
        <dbReference type="ARBA" id="ARBA00023012"/>
    </source>
</evidence>
<dbReference type="PANTHER" id="PTHR43065:SF10">
    <property type="entry name" value="PEROXIDE STRESS-ACTIVATED HISTIDINE KINASE MAK3"/>
    <property type="match status" value="1"/>
</dbReference>
<dbReference type="Pfam" id="PF00512">
    <property type="entry name" value="HisKA"/>
    <property type="match status" value="1"/>
</dbReference>
<dbReference type="SUPFAM" id="SSF47384">
    <property type="entry name" value="Homodimeric domain of signal transducing histidine kinase"/>
    <property type="match status" value="1"/>
</dbReference>
<dbReference type="CDD" id="cd06225">
    <property type="entry name" value="HAMP"/>
    <property type="match status" value="1"/>
</dbReference>
<dbReference type="GO" id="GO:0000155">
    <property type="term" value="F:phosphorelay sensor kinase activity"/>
    <property type="evidence" value="ECO:0007669"/>
    <property type="project" value="InterPro"/>
</dbReference>
<dbReference type="SMART" id="SM00387">
    <property type="entry name" value="HATPase_c"/>
    <property type="match status" value="1"/>
</dbReference>
<evidence type="ECO:0000256" key="4">
    <source>
        <dbReference type="ARBA" id="ARBA00022475"/>
    </source>
</evidence>
<dbReference type="EC" id="2.7.13.3" evidence="3"/>
<dbReference type="EMBL" id="CP033169">
    <property type="protein sequence ID" value="AYO31407.1"/>
    <property type="molecule type" value="Genomic_DNA"/>
</dbReference>
<keyword evidence="9 19" id="KW-0418">Kinase</keyword>
<feature type="domain" description="Histidine kinase" evidence="15">
    <location>
        <begin position="519"/>
        <end position="734"/>
    </location>
</feature>
<keyword evidence="6" id="KW-0808">Transferase</keyword>
<dbReference type="InterPro" id="IPR036097">
    <property type="entry name" value="HisK_dim/P_sf"/>
</dbReference>
<dbReference type="CDD" id="cd12914">
    <property type="entry name" value="PDC1_DGC_like"/>
    <property type="match status" value="1"/>
</dbReference>
<dbReference type="SUPFAM" id="SSF103190">
    <property type="entry name" value="Sensory domain-like"/>
    <property type="match status" value="1"/>
</dbReference>
<dbReference type="PROSITE" id="PS50113">
    <property type="entry name" value="PAC"/>
    <property type="match status" value="1"/>
</dbReference>
<evidence type="ECO:0000256" key="3">
    <source>
        <dbReference type="ARBA" id="ARBA00012438"/>
    </source>
</evidence>
<protein>
    <recommendedName>
        <fullName evidence="3">histidine kinase</fullName>
        <ecNumber evidence="3">2.7.13.3</ecNumber>
    </recommendedName>
</protein>
<dbReference type="InterPro" id="IPR033479">
    <property type="entry name" value="dCache_1"/>
</dbReference>
<evidence type="ECO:0000256" key="7">
    <source>
        <dbReference type="ARBA" id="ARBA00022692"/>
    </source>
</evidence>
<organism evidence="19 20">
    <name type="scientific">Biomaibacter acetigenes</name>
    <dbReference type="NCBI Taxonomy" id="2316383"/>
    <lineage>
        <taxon>Bacteria</taxon>
        <taxon>Bacillati</taxon>
        <taxon>Bacillota</taxon>
        <taxon>Clostridia</taxon>
        <taxon>Thermosediminibacterales</taxon>
        <taxon>Tepidanaerobacteraceae</taxon>
        <taxon>Biomaibacter</taxon>
    </lineage>
</organism>
<dbReference type="InterPro" id="IPR000700">
    <property type="entry name" value="PAS-assoc_C"/>
</dbReference>
<evidence type="ECO:0000256" key="11">
    <source>
        <dbReference type="ARBA" id="ARBA00022989"/>
    </source>
</evidence>
<evidence type="ECO:0000256" key="8">
    <source>
        <dbReference type="ARBA" id="ARBA00022741"/>
    </source>
</evidence>
<dbReference type="InterPro" id="IPR003660">
    <property type="entry name" value="HAMP_dom"/>
</dbReference>
<evidence type="ECO:0000256" key="6">
    <source>
        <dbReference type="ARBA" id="ARBA00022679"/>
    </source>
</evidence>
<dbReference type="Pfam" id="PF02518">
    <property type="entry name" value="HATPase_c"/>
    <property type="match status" value="1"/>
</dbReference>
<dbReference type="SUPFAM" id="SSF55874">
    <property type="entry name" value="ATPase domain of HSP90 chaperone/DNA topoisomerase II/histidine kinase"/>
    <property type="match status" value="1"/>
</dbReference>
<feature type="transmembrane region" description="Helical" evidence="14">
    <location>
        <begin position="304"/>
        <end position="322"/>
    </location>
</feature>
<proteinExistence type="predicted"/>
<keyword evidence="12" id="KW-0902">Two-component regulatory system</keyword>
<evidence type="ECO:0000313" key="19">
    <source>
        <dbReference type="EMBL" id="AYO31407.1"/>
    </source>
</evidence>
<name>A0A3G2R9H5_9FIRM</name>
<keyword evidence="20" id="KW-1185">Reference proteome</keyword>
<comment type="subcellular location">
    <subcellularLocation>
        <location evidence="2">Cell membrane</location>
        <topology evidence="2">Multi-pass membrane protein</topology>
    </subcellularLocation>
</comment>
<dbReference type="AlphaFoldDB" id="A0A3G2R9H5"/>
<evidence type="ECO:0000256" key="9">
    <source>
        <dbReference type="ARBA" id="ARBA00022777"/>
    </source>
</evidence>
<dbReference type="CDD" id="cd00082">
    <property type="entry name" value="HisKA"/>
    <property type="match status" value="1"/>
</dbReference>
<accession>A0A3G2R9H5</accession>
<dbReference type="SMART" id="SM00304">
    <property type="entry name" value="HAMP"/>
    <property type="match status" value="1"/>
</dbReference>
<dbReference type="Gene3D" id="1.10.287.130">
    <property type="match status" value="1"/>
</dbReference>
<evidence type="ECO:0000256" key="5">
    <source>
        <dbReference type="ARBA" id="ARBA00022553"/>
    </source>
</evidence>
<dbReference type="CDD" id="cd00130">
    <property type="entry name" value="PAS"/>
    <property type="match status" value="1"/>
</dbReference>
<dbReference type="GO" id="GO:0005886">
    <property type="term" value="C:plasma membrane"/>
    <property type="evidence" value="ECO:0007669"/>
    <property type="project" value="UniProtKB-SubCell"/>
</dbReference>
<evidence type="ECO:0000313" key="20">
    <source>
        <dbReference type="Proteomes" id="UP000280960"/>
    </source>
</evidence>
<keyword evidence="11 14" id="KW-1133">Transmembrane helix</keyword>
<dbReference type="Gene3D" id="6.10.340.10">
    <property type="match status" value="1"/>
</dbReference>
<dbReference type="PANTHER" id="PTHR43065">
    <property type="entry name" value="SENSOR HISTIDINE KINASE"/>
    <property type="match status" value="1"/>
</dbReference>
<dbReference type="Pfam" id="PF13426">
    <property type="entry name" value="PAS_9"/>
    <property type="match status" value="1"/>
</dbReference>
<dbReference type="Pfam" id="PF00672">
    <property type="entry name" value="HAMP"/>
    <property type="match status" value="1"/>
</dbReference>
<dbReference type="PROSITE" id="PS50109">
    <property type="entry name" value="HIS_KIN"/>
    <property type="match status" value="1"/>
</dbReference>
<dbReference type="CDD" id="cd12912">
    <property type="entry name" value="PDC2_MCP_like"/>
    <property type="match status" value="1"/>
</dbReference>